<keyword evidence="6 10" id="KW-0560">Oxidoreductase</keyword>
<keyword evidence="8 10" id="KW-0503">Monooxygenase</keyword>
<evidence type="ECO:0000256" key="4">
    <source>
        <dbReference type="ARBA" id="ARBA00022617"/>
    </source>
</evidence>
<dbReference type="PRINTS" id="PR00463">
    <property type="entry name" value="EP450I"/>
</dbReference>
<evidence type="ECO:0000256" key="2">
    <source>
        <dbReference type="ARBA" id="ARBA00005179"/>
    </source>
</evidence>
<dbReference type="GO" id="GO:0005506">
    <property type="term" value="F:iron ion binding"/>
    <property type="evidence" value="ECO:0007669"/>
    <property type="project" value="InterPro"/>
</dbReference>
<evidence type="ECO:0000256" key="6">
    <source>
        <dbReference type="ARBA" id="ARBA00023002"/>
    </source>
</evidence>
<dbReference type="Proteomes" id="UP000059188">
    <property type="component" value="Unassembled WGS sequence"/>
</dbReference>
<dbReference type="Pfam" id="PF00067">
    <property type="entry name" value="p450"/>
    <property type="match status" value="1"/>
</dbReference>
<reference evidence="11 12" key="1">
    <citation type="submission" date="2014-11" db="EMBL/GenBank/DDBJ databases">
        <authorList>
            <person name="Wibberg Daniel"/>
        </authorList>
    </citation>
    <scope>NUCLEOTIDE SEQUENCE [LARGE SCALE GENOMIC DNA]</scope>
    <source>
        <strain evidence="11">Rhizoctonia solani AG1-IB 7/3/14</strain>
    </source>
</reference>
<dbReference type="InterPro" id="IPR036396">
    <property type="entry name" value="Cyt_P450_sf"/>
</dbReference>
<dbReference type="InterPro" id="IPR002401">
    <property type="entry name" value="Cyt_P450_E_grp-I"/>
</dbReference>
<evidence type="ECO:0000313" key="11">
    <source>
        <dbReference type="EMBL" id="CEL56003.1"/>
    </source>
</evidence>
<dbReference type="STRING" id="1108050.A0A0B7FIF6"/>
<dbReference type="GO" id="GO:0016705">
    <property type="term" value="F:oxidoreductase activity, acting on paired donors, with incorporation or reduction of molecular oxygen"/>
    <property type="evidence" value="ECO:0007669"/>
    <property type="project" value="InterPro"/>
</dbReference>
<dbReference type="EMBL" id="LN679101">
    <property type="protein sequence ID" value="CEL56003.1"/>
    <property type="molecule type" value="Genomic_DNA"/>
</dbReference>
<dbReference type="PANTHER" id="PTHR46300:SF7">
    <property type="entry name" value="P450, PUTATIVE (EUROFUNG)-RELATED"/>
    <property type="match status" value="1"/>
</dbReference>
<keyword evidence="4 9" id="KW-0349">Heme</keyword>
<dbReference type="InterPro" id="IPR017972">
    <property type="entry name" value="Cyt_P450_CS"/>
</dbReference>
<dbReference type="PANTHER" id="PTHR46300">
    <property type="entry name" value="P450, PUTATIVE (EUROFUNG)-RELATED-RELATED"/>
    <property type="match status" value="1"/>
</dbReference>
<comment type="similarity">
    <text evidence="3 10">Belongs to the cytochrome P450 family.</text>
</comment>
<protein>
    <submittedName>
        <fullName evidence="11">O-methylsterigmatocystin oxidoreductase</fullName>
    </submittedName>
</protein>
<dbReference type="PRINTS" id="PR00385">
    <property type="entry name" value="P450"/>
</dbReference>
<dbReference type="OrthoDB" id="2789670at2759"/>
<keyword evidence="5 9" id="KW-0479">Metal-binding</keyword>
<gene>
    <name evidence="11" type="ORF">RSOLAG1IB_02017</name>
</gene>
<evidence type="ECO:0000256" key="7">
    <source>
        <dbReference type="ARBA" id="ARBA00023004"/>
    </source>
</evidence>
<dbReference type="GO" id="GO:0020037">
    <property type="term" value="F:heme binding"/>
    <property type="evidence" value="ECO:0007669"/>
    <property type="project" value="InterPro"/>
</dbReference>
<evidence type="ECO:0000256" key="8">
    <source>
        <dbReference type="ARBA" id="ARBA00023033"/>
    </source>
</evidence>
<dbReference type="InterPro" id="IPR050364">
    <property type="entry name" value="Cytochrome_P450_fung"/>
</dbReference>
<dbReference type="AlphaFoldDB" id="A0A0B7FIF6"/>
<evidence type="ECO:0000256" key="5">
    <source>
        <dbReference type="ARBA" id="ARBA00022723"/>
    </source>
</evidence>
<evidence type="ECO:0000256" key="1">
    <source>
        <dbReference type="ARBA" id="ARBA00001971"/>
    </source>
</evidence>
<dbReference type="InterPro" id="IPR001128">
    <property type="entry name" value="Cyt_P450"/>
</dbReference>
<keyword evidence="12" id="KW-1185">Reference proteome</keyword>
<organism evidence="11 12">
    <name type="scientific">Thanatephorus cucumeris (strain AG1-IB / isolate 7/3/14)</name>
    <name type="common">Lettuce bottom rot fungus</name>
    <name type="synonym">Rhizoctonia solani</name>
    <dbReference type="NCBI Taxonomy" id="1108050"/>
    <lineage>
        <taxon>Eukaryota</taxon>
        <taxon>Fungi</taxon>
        <taxon>Dikarya</taxon>
        <taxon>Basidiomycota</taxon>
        <taxon>Agaricomycotina</taxon>
        <taxon>Agaricomycetes</taxon>
        <taxon>Cantharellales</taxon>
        <taxon>Ceratobasidiaceae</taxon>
        <taxon>Rhizoctonia</taxon>
        <taxon>Rhizoctonia solani AG-1</taxon>
    </lineage>
</organism>
<sequence length="486" mass="54507">MLDLVSPLDLFSIVLAAALLLHLYTRRTHSQPLPPSPQSYPLVGHLFSIPTNNEHLGFIELGNQLKTSILSLSFLGQTTIVLNSVEDASSLLKNRSAIYSDRPYPPMLADPSLMDSGKIIDFLGYNDRLKKSRRLIHPWLTKKACETFHESKMRDARLLLQRLMQLNHTSSEVIYSEVFTALSGTLLHSIYGYHISGRDDPLLGQAIQFTYNLCEAAMPGNFLVNILPILRYVPSWFPGAGWKRVAREWREQKNKTIQDFFNKTKEQMLSGNYEPSIITSSFAEAKALGLSPEEIDDYLRYIGMTLFLGGTDTTANAILVFFLAMVHFPEAQQKAQAEIDDIIGDSRLPEIEDIDRLPYTNCLIQEVLRWGPIVPIGVSHAVSKDDFYKGFLIPKGATVIGNVWAMSRDKRFYKNPEEFNPDRFLDSSVPPCPTFGFGRRECPGIHYAESSLFSIISSVLAAFTIKQPGNGKLGVPRLVSTSSLVL</sequence>
<dbReference type="Gene3D" id="1.10.630.10">
    <property type="entry name" value="Cytochrome P450"/>
    <property type="match status" value="1"/>
</dbReference>
<name>A0A0B7FIF6_THACB</name>
<evidence type="ECO:0000256" key="9">
    <source>
        <dbReference type="PIRSR" id="PIRSR602401-1"/>
    </source>
</evidence>
<evidence type="ECO:0000256" key="3">
    <source>
        <dbReference type="ARBA" id="ARBA00010617"/>
    </source>
</evidence>
<proteinExistence type="inferred from homology"/>
<accession>A0A0B7FIF6</accession>
<feature type="binding site" description="axial binding residue" evidence="9">
    <location>
        <position position="442"/>
    </location>
    <ligand>
        <name>heme</name>
        <dbReference type="ChEBI" id="CHEBI:30413"/>
    </ligand>
    <ligandPart>
        <name>Fe</name>
        <dbReference type="ChEBI" id="CHEBI:18248"/>
    </ligandPart>
</feature>
<dbReference type="CDD" id="cd11065">
    <property type="entry name" value="CYP64-like"/>
    <property type="match status" value="1"/>
</dbReference>
<evidence type="ECO:0000256" key="10">
    <source>
        <dbReference type="RuleBase" id="RU000461"/>
    </source>
</evidence>
<dbReference type="GO" id="GO:0004497">
    <property type="term" value="F:monooxygenase activity"/>
    <property type="evidence" value="ECO:0007669"/>
    <property type="project" value="UniProtKB-KW"/>
</dbReference>
<evidence type="ECO:0000313" key="12">
    <source>
        <dbReference type="Proteomes" id="UP000059188"/>
    </source>
</evidence>
<keyword evidence="7 9" id="KW-0408">Iron</keyword>
<comment type="cofactor">
    <cofactor evidence="1 9">
        <name>heme</name>
        <dbReference type="ChEBI" id="CHEBI:30413"/>
    </cofactor>
</comment>
<dbReference type="PROSITE" id="PS00086">
    <property type="entry name" value="CYTOCHROME_P450"/>
    <property type="match status" value="1"/>
</dbReference>
<comment type="pathway">
    <text evidence="2">Secondary metabolite biosynthesis.</text>
</comment>
<dbReference type="SUPFAM" id="SSF48264">
    <property type="entry name" value="Cytochrome P450"/>
    <property type="match status" value="1"/>
</dbReference>